<comment type="caution">
    <text evidence="2">The sequence shown here is derived from an EMBL/GenBank/DDBJ whole genome shotgun (WGS) entry which is preliminary data.</text>
</comment>
<keyword evidence="3" id="KW-1185">Reference proteome</keyword>
<feature type="compositionally biased region" description="Low complexity" evidence="1">
    <location>
        <begin position="240"/>
        <end position="255"/>
    </location>
</feature>
<feature type="region of interest" description="Disordered" evidence="1">
    <location>
        <begin position="283"/>
        <end position="303"/>
    </location>
</feature>
<reference evidence="2 3" key="1">
    <citation type="submission" date="2019-10" db="EMBL/GenBank/DDBJ databases">
        <authorList>
            <person name="Palmer J.M."/>
        </authorList>
    </citation>
    <scope>NUCLEOTIDE SEQUENCE [LARGE SCALE GENOMIC DNA]</scope>
    <source>
        <strain evidence="2 3">TWF506</strain>
    </source>
</reference>
<gene>
    <name evidence="2" type="ORF">TWF506_001797</name>
</gene>
<feature type="compositionally biased region" description="Low complexity" evidence="1">
    <location>
        <begin position="191"/>
        <end position="230"/>
    </location>
</feature>
<dbReference type="EMBL" id="JAVHJM010000001">
    <property type="protein sequence ID" value="KAK6521585.1"/>
    <property type="molecule type" value="Genomic_DNA"/>
</dbReference>
<feature type="compositionally biased region" description="Polar residues" evidence="1">
    <location>
        <begin position="174"/>
        <end position="190"/>
    </location>
</feature>
<organism evidence="2 3">
    <name type="scientific">Arthrobotrys conoides</name>
    <dbReference type="NCBI Taxonomy" id="74498"/>
    <lineage>
        <taxon>Eukaryota</taxon>
        <taxon>Fungi</taxon>
        <taxon>Dikarya</taxon>
        <taxon>Ascomycota</taxon>
        <taxon>Pezizomycotina</taxon>
        <taxon>Orbiliomycetes</taxon>
        <taxon>Orbiliales</taxon>
        <taxon>Orbiliaceae</taxon>
        <taxon>Arthrobotrys</taxon>
    </lineage>
</organism>
<evidence type="ECO:0000313" key="3">
    <source>
        <dbReference type="Proteomes" id="UP001307849"/>
    </source>
</evidence>
<feature type="region of interest" description="Disordered" evidence="1">
    <location>
        <begin position="149"/>
        <end position="255"/>
    </location>
</feature>
<protein>
    <submittedName>
        <fullName evidence="2">Uncharacterized protein</fullName>
    </submittedName>
</protein>
<evidence type="ECO:0000313" key="2">
    <source>
        <dbReference type="EMBL" id="KAK6521585.1"/>
    </source>
</evidence>
<dbReference type="AlphaFoldDB" id="A0AAN8NY56"/>
<sequence>MHLRRAITPSYTLVYSGVRRVPDFDDCIDYTTFENPGTYSTVAKECASTANSPATGAKFFAVYQTDDQKGTNFWWCGWWDTAVSDMADVLETYQKDGDAIYKAYGYNFSSTTGTLTSSSLSVKGASSSASIKSATSTLASVKGNALTSASVRGNTSTSNSAKGAASTSGSSTTPMVNTSKSDSTSVVKNASSTTDVKSSPTTSKTSSTSSKNSSGSSTPSSAGTGSATSTLRSDLTPTPTTLAKKASSTGSSSSLAGVVSSSIGKASSSSGKAPSAALSAATTSKAGTSSSGSQATGRLSTQTAPTGVTTVTYAATATGIAGFSFVTGAVSAIPSQNILNYWISDGDPNAKYPQVSCANHCSSDSSCESLQSGSNKPGLTVQFTPSPLPLQF</sequence>
<accession>A0AAN8NY56</accession>
<proteinExistence type="predicted"/>
<name>A0AAN8NY56_9PEZI</name>
<evidence type="ECO:0000256" key="1">
    <source>
        <dbReference type="SAM" id="MobiDB-lite"/>
    </source>
</evidence>
<dbReference type="Proteomes" id="UP001307849">
    <property type="component" value="Unassembled WGS sequence"/>
</dbReference>
<feature type="compositionally biased region" description="Low complexity" evidence="1">
    <location>
        <begin position="154"/>
        <end position="173"/>
    </location>
</feature>